<keyword evidence="1" id="KW-0472">Membrane</keyword>
<name>A0A7R7XDE4_9EURO</name>
<keyword evidence="1" id="KW-1133">Transmembrane helix</keyword>
<feature type="transmembrane region" description="Helical" evidence="1">
    <location>
        <begin position="67"/>
        <end position="87"/>
    </location>
</feature>
<organism evidence="2 3">
    <name type="scientific">Aspergillus puulaauensis</name>
    <dbReference type="NCBI Taxonomy" id="1220207"/>
    <lineage>
        <taxon>Eukaryota</taxon>
        <taxon>Fungi</taxon>
        <taxon>Dikarya</taxon>
        <taxon>Ascomycota</taxon>
        <taxon>Pezizomycotina</taxon>
        <taxon>Eurotiomycetes</taxon>
        <taxon>Eurotiomycetidae</taxon>
        <taxon>Eurotiales</taxon>
        <taxon>Aspergillaceae</taxon>
        <taxon>Aspergillus</taxon>
    </lineage>
</organism>
<proteinExistence type="predicted"/>
<reference evidence="2" key="1">
    <citation type="submission" date="2021-01" db="EMBL/GenBank/DDBJ databases">
        <authorList>
            <consortium name="Aspergillus puulaauensis MK2 genome sequencing consortium"/>
            <person name="Kazuki M."/>
            <person name="Futagami T."/>
        </authorList>
    </citation>
    <scope>NUCLEOTIDE SEQUENCE</scope>
    <source>
        <strain evidence="2">MK2</strain>
    </source>
</reference>
<gene>
    <name evidence="2" type="ORF">APUU_12043S</name>
</gene>
<dbReference type="EMBL" id="AP024443">
    <property type="protein sequence ID" value="BCS19215.1"/>
    <property type="molecule type" value="Genomic_DNA"/>
</dbReference>
<dbReference type="KEGG" id="apuu:APUU_12043S"/>
<sequence length="108" mass="11717">MDDHIPSTAAVKSMHRPAAIPMERAKRRMRRQEVEYGCAGRSSCIVVIAIIALILLRFLTLYVSSKVVVGGAVLVYVFDVGVVLWVCDAQRTAVCLVVVAPFGVGSEL</sequence>
<dbReference type="GeneID" id="64969220"/>
<dbReference type="Proteomes" id="UP000654913">
    <property type="component" value="Chromosome 1"/>
</dbReference>
<evidence type="ECO:0000313" key="2">
    <source>
        <dbReference type="EMBL" id="BCS19215.1"/>
    </source>
</evidence>
<feature type="transmembrane region" description="Helical" evidence="1">
    <location>
        <begin position="34"/>
        <end position="55"/>
    </location>
</feature>
<evidence type="ECO:0000313" key="3">
    <source>
        <dbReference type="Proteomes" id="UP000654913"/>
    </source>
</evidence>
<dbReference type="RefSeq" id="XP_041551409.1">
    <property type="nucleotide sequence ID" value="XM_041698201.1"/>
</dbReference>
<keyword evidence="1" id="KW-0812">Transmembrane</keyword>
<evidence type="ECO:0000256" key="1">
    <source>
        <dbReference type="SAM" id="Phobius"/>
    </source>
</evidence>
<reference evidence="2" key="2">
    <citation type="submission" date="2021-02" db="EMBL/GenBank/DDBJ databases">
        <title>Aspergillus puulaauensis MK2 genome sequence.</title>
        <authorList>
            <person name="Futagami T."/>
            <person name="Mori K."/>
            <person name="Kadooka C."/>
            <person name="Tanaka T."/>
        </authorList>
    </citation>
    <scope>NUCLEOTIDE SEQUENCE</scope>
    <source>
        <strain evidence="2">MK2</strain>
    </source>
</reference>
<keyword evidence="3" id="KW-1185">Reference proteome</keyword>
<protein>
    <submittedName>
        <fullName evidence="2">Uncharacterized protein</fullName>
    </submittedName>
</protein>
<dbReference type="AlphaFoldDB" id="A0A7R7XDE4"/>
<accession>A0A7R7XDE4</accession>